<dbReference type="EC" id="2.1.1.85" evidence="3"/>
<dbReference type="WBParaSite" id="DME_0000053101-mRNA-1">
    <property type="protein sequence ID" value="DME_0000053101-mRNA-1"/>
    <property type="gene ID" value="DME_0000053101"/>
</dbReference>
<accession>A0A0N4U1N8</accession>
<evidence type="ECO:0000256" key="7">
    <source>
        <dbReference type="ARBA" id="ARBA00022691"/>
    </source>
</evidence>
<evidence type="ECO:0000256" key="3">
    <source>
        <dbReference type="ARBA" id="ARBA00012533"/>
    </source>
</evidence>
<name>A0A0N4U1N8_DRAME</name>
<dbReference type="OrthoDB" id="407325at2759"/>
<gene>
    <name evidence="10" type="ORF">DME_LOCUS4891</name>
</gene>
<evidence type="ECO:0000256" key="4">
    <source>
        <dbReference type="ARBA" id="ARBA00022490"/>
    </source>
</evidence>
<dbReference type="EMBL" id="UYYG01001151">
    <property type="protein sequence ID" value="VDN54918.1"/>
    <property type="molecule type" value="Genomic_DNA"/>
</dbReference>
<dbReference type="Pfam" id="PF10294">
    <property type="entry name" value="Methyltransf_16"/>
    <property type="match status" value="1"/>
</dbReference>
<proteinExistence type="inferred from homology"/>
<evidence type="ECO:0000256" key="2">
    <source>
        <dbReference type="ARBA" id="ARBA00004496"/>
    </source>
</evidence>
<keyword evidence="12" id="KW-1185">Reference proteome</keyword>
<keyword evidence="7" id="KW-0949">S-adenosyl-L-methionine</keyword>
<dbReference type="CDD" id="cd02440">
    <property type="entry name" value="AdoMet_MTases"/>
    <property type="match status" value="1"/>
</dbReference>
<dbReference type="Gene3D" id="3.40.50.150">
    <property type="entry name" value="Vaccinia Virus protein VP39"/>
    <property type="match status" value="1"/>
</dbReference>
<evidence type="ECO:0000256" key="6">
    <source>
        <dbReference type="ARBA" id="ARBA00022679"/>
    </source>
</evidence>
<evidence type="ECO:0000256" key="9">
    <source>
        <dbReference type="ARBA" id="ARBA00038126"/>
    </source>
</evidence>
<dbReference type="STRING" id="318479.A0A0N4U1N8"/>
<dbReference type="GO" id="GO:0005634">
    <property type="term" value="C:nucleus"/>
    <property type="evidence" value="ECO:0007669"/>
    <property type="project" value="UniProtKB-SubCell"/>
</dbReference>
<keyword evidence="6" id="KW-0808">Transferase</keyword>
<evidence type="ECO:0000256" key="5">
    <source>
        <dbReference type="ARBA" id="ARBA00022603"/>
    </source>
</evidence>
<keyword evidence="4" id="KW-0963">Cytoplasm</keyword>
<dbReference type="PANTHER" id="PTHR14614:SF39">
    <property type="entry name" value="HISTIDINE PROTEIN METHYLTRANSFERASE 1 HOMOLOG"/>
    <property type="match status" value="1"/>
</dbReference>
<evidence type="ECO:0000313" key="11">
    <source>
        <dbReference type="Proteomes" id="UP000038040"/>
    </source>
</evidence>
<comment type="similarity">
    <text evidence="9">Belongs to the methyltransferase superfamily. METTL18 family.</text>
</comment>
<dbReference type="InterPro" id="IPR019410">
    <property type="entry name" value="Methyltransf_16"/>
</dbReference>
<protein>
    <recommendedName>
        <fullName evidence="3">protein-histidine N-methyltransferase</fullName>
        <ecNumber evidence="3">2.1.1.85</ecNumber>
    </recommendedName>
</protein>
<dbReference type="AlphaFoldDB" id="A0A0N4U1N8"/>
<evidence type="ECO:0000313" key="10">
    <source>
        <dbReference type="EMBL" id="VDN54918.1"/>
    </source>
</evidence>
<keyword evidence="8" id="KW-0539">Nucleus</keyword>
<reference evidence="10 12" key="2">
    <citation type="submission" date="2018-11" db="EMBL/GenBank/DDBJ databases">
        <authorList>
            <consortium name="Pathogen Informatics"/>
        </authorList>
    </citation>
    <scope>NUCLEOTIDE SEQUENCE [LARGE SCALE GENOMIC DNA]</scope>
</reference>
<dbReference type="GO" id="GO:0018064">
    <property type="term" value="F:protein-L-histidine N-tele-methyltransferase activity"/>
    <property type="evidence" value="ECO:0007669"/>
    <property type="project" value="UniProtKB-EC"/>
</dbReference>
<organism evidence="11 13">
    <name type="scientific">Dracunculus medinensis</name>
    <name type="common">Guinea worm</name>
    <dbReference type="NCBI Taxonomy" id="318479"/>
    <lineage>
        <taxon>Eukaryota</taxon>
        <taxon>Metazoa</taxon>
        <taxon>Ecdysozoa</taxon>
        <taxon>Nematoda</taxon>
        <taxon>Chromadorea</taxon>
        <taxon>Rhabditida</taxon>
        <taxon>Spirurina</taxon>
        <taxon>Dracunculoidea</taxon>
        <taxon>Dracunculidae</taxon>
        <taxon>Dracunculus</taxon>
    </lineage>
</organism>
<dbReference type="Proteomes" id="UP000274756">
    <property type="component" value="Unassembled WGS sequence"/>
</dbReference>
<evidence type="ECO:0000313" key="13">
    <source>
        <dbReference type="WBParaSite" id="DME_0000053101-mRNA-1"/>
    </source>
</evidence>
<dbReference type="SUPFAM" id="SSF53335">
    <property type="entry name" value="S-adenosyl-L-methionine-dependent methyltransferases"/>
    <property type="match status" value="1"/>
</dbReference>
<reference evidence="13" key="1">
    <citation type="submission" date="2017-02" db="UniProtKB">
        <authorList>
            <consortium name="WormBaseParasite"/>
        </authorList>
    </citation>
    <scope>IDENTIFICATION</scope>
</reference>
<evidence type="ECO:0000256" key="1">
    <source>
        <dbReference type="ARBA" id="ARBA00004123"/>
    </source>
</evidence>
<dbReference type="InterPro" id="IPR029063">
    <property type="entry name" value="SAM-dependent_MTases_sf"/>
</dbReference>
<dbReference type="PANTHER" id="PTHR14614">
    <property type="entry name" value="HEPATOCELLULAR CARCINOMA-ASSOCIATED ANTIGEN"/>
    <property type="match status" value="1"/>
</dbReference>
<sequence length="245" mass="27881">MANSKMETHSGAFECLTLISERKLYYLSNEQIEKNINERGYKNDTSLKNVSYSDLSPRVYEGGLKIWEGCVDLCNYIDSTPDQVVFIDKVVLEIGCGAGLPAILALQKGAKEVFAQDFNQVVIDCFTKDNFALNNVKVGKYRFFAGDWNEFKENLGDQKFDIVLSSETIYNEQMYGKFHDLLDTALKPDGLILIAAKLYYFGVGGNVPGFLDYVKNRNKFDFHICWTSDSDVPRKIIQLTRKMVH</sequence>
<dbReference type="Proteomes" id="UP000038040">
    <property type="component" value="Unplaced"/>
</dbReference>
<evidence type="ECO:0000256" key="8">
    <source>
        <dbReference type="ARBA" id="ARBA00023242"/>
    </source>
</evidence>
<keyword evidence="5" id="KW-0489">Methyltransferase</keyword>
<dbReference type="GO" id="GO:0005737">
    <property type="term" value="C:cytoplasm"/>
    <property type="evidence" value="ECO:0007669"/>
    <property type="project" value="UniProtKB-SubCell"/>
</dbReference>
<evidence type="ECO:0000313" key="12">
    <source>
        <dbReference type="Proteomes" id="UP000274756"/>
    </source>
</evidence>
<dbReference type="GO" id="GO:0032259">
    <property type="term" value="P:methylation"/>
    <property type="evidence" value="ECO:0007669"/>
    <property type="project" value="UniProtKB-KW"/>
</dbReference>
<comment type="subcellular location">
    <subcellularLocation>
        <location evidence="2">Cytoplasm</location>
    </subcellularLocation>
    <subcellularLocation>
        <location evidence="1">Nucleus</location>
    </subcellularLocation>
</comment>